<keyword evidence="4 6" id="KW-0143">Chaperone</keyword>
<feature type="domain" description="R3H" evidence="8">
    <location>
        <begin position="165"/>
        <end position="231"/>
    </location>
</feature>
<evidence type="ECO:0000256" key="2">
    <source>
        <dbReference type="ARBA" id="ARBA00022884"/>
    </source>
</evidence>
<dbReference type="InterPro" id="IPR001374">
    <property type="entry name" value="R3H_dom"/>
</dbReference>
<dbReference type="InterPro" id="IPR015946">
    <property type="entry name" value="KH_dom-like_a/b"/>
</dbReference>
<evidence type="ECO:0000256" key="7">
    <source>
        <dbReference type="SAM" id="MobiDB-lite"/>
    </source>
</evidence>
<dbReference type="PROSITE" id="PS51061">
    <property type="entry name" value="R3H"/>
    <property type="match status" value="1"/>
</dbReference>
<dbReference type="EMBL" id="JAEKNS010000083">
    <property type="protein sequence ID" value="MBJ7594849.1"/>
    <property type="molecule type" value="Genomic_DNA"/>
</dbReference>
<dbReference type="GO" id="GO:0003723">
    <property type="term" value="F:RNA binding"/>
    <property type="evidence" value="ECO:0007669"/>
    <property type="project" value="UniProtKB-UniRule"/>
</dbReference>
<sequence>MNETEEGTVQATAAPGVEGSGATVEEATAQALAELGAQRDDVVVEVLTRGGARPVPGEYLSSSAAKVRVSRIDEHTARGRALLAALLEQMEIPARVSVRRGTSPRAGEAEAPMILEVSGDDLGLLIGWRGETLRALQTTVNLMMGDEQSDVQGRRLILDVERYRARREDQVRELAQRLADRVKASGERYTLDPMHAYERRIIHLTLQDDTGVRTESSGHEPARRVVIHPTGPAQGGLPSRPERGRNRW</sequence>
<dbReference type="Gene3D" id="3.30.1370.50">
    <property type="entry name" value="R3H-like domain"/>
    <property type="match status" value="1"/>
</dbReference>
<dbReference type="Gene3D" id="3.30.30.80">
    <property type="entry name" value="probable RNA-binding protein from clostridium symbiosum atcc 14940"/>
    <property type="match status" value="1"/>
</dbReference>
<reference evidence="9 10" key="1">
    <citation type="submission" date="2020-10" db="EMBL/GenBank/DDBJ databases">
        <title>Ca. Dormibacterota MAGs.</title>
        <authorList>
            <person name="Montgomery K."/>
        </authorList>
    </citation>
    <scope>NUCLEOTIDE SEQUENCE [LARGE SCALE GENOMIC DNA]</scope>
    <source>
        <strain evidence="9">SC8812_S17_18</strain>
    </source>
</reference>
<dbReference type="InterPro" id="IPR034079">
    <property type="entry name" value="R3H_KhpB"/>
</dbReference>
<dbReference type="InterPro" id="IPR038247">
    <property type="entry name" value="Jag_N_dom_sf"/>
</dbReference>
<evidence type="ECO:0000313" key="10">
    <source>
        <dbReference type="Proteomes" id="UP000606991"/>
    </source>
</evidence>
<comment type="similarity">
    <text evidence="6">Belongs to the KhpB RNA-binding protein family.</text>
</comment>
<keyword evidence="2 6" id="KW-0694">RNA-binding</keyword>
<keyword evidence="1 6" id="KW-0963">Cytoplasm</keyword>
<dbReference type="InterPro" id="IPR032782">
    <property type="entry name" value="KhpB_N"/>
</dbReference>
<dbReference type="CDD" id="cd02644">
    <property type="entry name" value="R3H_jag"/>
    <property type="match status" value="1"/>
</dbReference>
<dbReference type="Pfam" id="PF13083">
    <property type="entry name" value="KH_KhpA-B"/>
    <property type="match status" value="1"/>
</dbReference>
<feature type="region of interest" description="Disordered" evidence="7">
    <location>
        <begin position="210"/>
        <end position="248"/>
    </location>
</feature>
<evidence type="ECO:0000313" key="9">
    <source>
        <dbReference type="EMBL" id="MBJ7594849.1"/>
    </source>
</evidence>
<evidence type="ECO:0000256" key="6">
    <source>
        <dbReference type="HAMAP-Rule" id="MF_00867"/>
    </source>
</evidence>
<feature type="compositionally biased region" description="Basic and acidic residues" evidence="7">
    <location>
        <begin position="210"/>
        <end position="223"/>
    </location>
</feature>
<gene>
    <name evidence="6" type="primary">khpB</name>
    <name evidence="6" type="synonym">eloR</name>
    <name evidence="9" type="ORF">JF886_08305</name>
</gene>
<comment type="subunit">
    <text evidence="6">Forms a complex with KhpA.</text>
</comment>
<accession>A0A934JVN3</accession>
<dbReference type="Gene3D" id="3.30.300.20">
    <property type="match status" value="1"/>
</dbReference>
<dbReference type="Pfam" id="PF01424">
    <property type="entry name" value="R3H"/>
    <property type="match status" value="1"/>
</dbReference>
<comment type="domain">
    <text evidence="6">Has an N-terminal Jag-N domain and 2 RNA-binding domains (KH and R3H).</text>
</comment>
<keyword evidence="5 6" id="KW-0961">Cell wall biogenesis/degradation</keyword>
<evidence type="ECO:0000256" key="5">
    <source>
        <dbReference type="ARBA" id="ARBA00023316"/>
    </source>
</evidence>
<comment type="caution">
    <text evidence="9">The sequence shown here is derived from an EMBL/GenBank/DDBJ whole genome shotgun (WGS) entry which is preliminary data.</text>
</comment>
<comment type="subcellular location">
    <subcellularLocation>
        <location evidence="6">Cytoplasm</location>
    </subcellularLocation>
</comment>
<dbReference type="PANTHER" id="PTHR35800:SF1">
    <property type="entry name" value="RNA-BINDING PROTEIN KHPB"/>
    <property type="match status" value="1"/>
</dbReference>
<proteinExistence type="inferred from homology"/>
<dbReference type="InterPro" id="IPR038008">
    <property type="entry name" value="Jag_KH"/>
</dbReference>
<dbReference type="PANTHER" id="PTHR35800">
    <property type="entry name" value="PROTEIN JAG"/>
    <property type="match status" value="1"/>
</dbReference>
<dbReference type="RefSeq" id="WP_337311409.1">
    <property type="nucleotide sequence ID" value="NZ_JAEKNS010000083.1"/>
</dbReference>
<dbReference type="GO" id="GO:0008360">
    <property type="term" value="P:regulation of cell shape"/>
    <property type="evidence" value="ECO:0007669"/>
    <property type="project" value="UniProtKB-KW"/>
</dbReference>
<dbReference type="SMART" id="SM01245">
    <property type="entry name" value="Jag_N"/>
    <property type="match status" value="1"/>
</dbReference>
<dbReference type="SMART" id="SM00393">
    <property type="entry name" value="R3H"/>
    <property type="match status" value="1"/>
</dbReference>
<organism evidence="9 10">
    <name type="scientific">Candidatus Aeolococcus gillhamiae</name>
    <dbReference type="NCBI Taxonomy" id="3127015"/>
    <lineage>
        <taxon>Bacteria</taxon>
        <taxon>Bacillati</taxon>
        <taxon>Candidatus Dormiibacterota</taxon>
        <taxon>Candidatus Dormibacteria</taxon>
        <taxon>Candidatus Aeolococcales</taxon>
        <taxon>Candidatus Aeolococcaceae</taxon>
        <taxon>Candidatus Aeolococcus</taxon>
    </lineage>
</organism>
<dbReference type="InterPro" id="IPR036867">
    <property type="entry name" value="R3H_dom_sf"/>
</dbReference>
<dbReference type="Pfam" id="PF14804">
    <property type="entry name" value="Jag_N"/>
    <property type="match status" value="1"/>
</dbReference>
<dbReference type="GO" id="GO:0009252">
    <property type="term" value="P:peptidoglycan biosynthetic process"/>
    <property type="evidence" value="ECO:0007669"/>
    <property type="project" value="UniProtKB-UniRule"/>
</dbReference>
<keyword evidence="3 6" id="KW-0133">Cell shape</keyword>
<dbReference type="InterPro" id="IPR039247">
    <property type="entry name" value="KhpB"/>
</dbReference>
<comment type="caution">
    <text evidence="6">Lacks conserved residue(s) required for the propagation of feature annotation.</text>
</comment>
<evidence type="ECO:0000256" key="4">
    <source>
        <dbReference type="ARBA" id="ARBA00023186"/>
    </source>
</evidence>
<dbReference type="NCBIfam" id="NF041568">
    <property type="entry name" value="Jag_EloR"/>
    <property type="match status" value="1"/>
</dbReference>
<comment type="function">
    <text evidence="6">A probable RNA chaperone. Forms a complex with KhpA which binds to cellular RNA and controls its expression. Plays a role in peptidoglycan (PG) homeostasis and cell length regulation.</text>
</comment>
<evidence type="ECO:0000256" key="3">
    <source>
        <dbReference type="ARBA" id="ARBA00022960"/>
    </source>
</evidence>
<feature type="region of interest" description="Disordered" evidence="7">
    <location>
        <begin position="1"/>
        <end position="23"/>
    </location>
</feature>
<evidence type="ECO:0000259" key="8">
    <source>
        <dbReference type="PROSITE" id="PS51061"/>
    </source>
</evidence>
<name>A0A934JVN3_9BACT</name>
<dbReference type="SUPFAM" id="SSF82708">
    <property type="entry name" value="R3H domain"/>
    <property type="match status" value="1"/>
</dbReference>
<dbReference type="AlphaFoldDB" id="A0A934JVN3"/>
<dbReference type="GO" id="GO:0071555">
    <property type="term" value="P:cell wall organization"/>
    <property type="evidence" value="ECO:0007669"/>
    <property type="project" value="UniProtKB-KW"/>
</dbReference>
<protein>
    <recommendedName>
        <fullName evidence="6">RNA-binding protein KhpB</fullName>
    </recommendedName>
    <alternativeName>
        <fullName evidence="6">RNA-binding protein EloR</fullName>
    </alternativeName>
</protein>
<dbReference type="Proteomes" id="UP000606991">
    <property type="component" value="Unassembled WGS sequence"/>
</dbReference>
<evidence type="ECO:0000256" key="1">
    <source>
        <dbReference type="ARBA" id="ARBA00022490"/>
    </source>
</evidence>
<dbReference type="CDD" id="cd02414">
    <property type="entry name" value="KH-II_Jag"/>
    <property type="match status" value="1"/>
</dbReference>
<dbReference type="HAMAP" id="MF_00867">
    <property type="entry name" value="KhpB"/>
    <property type="match status" value="1"/>
</dbReference>
<dbReference type="GO" id="GO:0005737">
    <property type="term" value="C:cytoplasm"/>
    <property type="evidence" value="ECO:0007669"/>
    <property type="project" value="UniProtKB-SubCell"/>
</dbReference>